<sequence length="328" mass="37819">MIIPLKLLQKYEEWKPYVAYVEKIVVDTVLNFCQAHGFAFSSRRKTVDSLAEKIETGRFGSWSELDDLFACTVIVPTLVEEPRVIDFCCSVFDVIRVKKLGDALKAPDVFRFDSTRIYARLKSPEVGMSNMEGEKSVFDVQFEVQVRTAFEHAWSMATHSLAYKTHEIDWKRLRLASQLKATVEQLDALILAYDQVLQKVSESRWPDLEKKKKISDATLGFFEERLLPEELLPRDLSRFSDNLYALLKSSSTTVNVTRALRIIEEELRSSSIDRIPRSISLLQYFLAILITRSVLQPPFENYVCHITPELLSLYPNLKDIDKVFGYNT</sequence>
<dbReference type="EMBL" id="LR792684">
    <property type="protein sequence ID" value="CAB3394690.1"/>
    <property type="molecule type" value="Genomic_DNA"/>
</dbReference>
<gene>
    <name evidence="1" type="ORF">FAVT5_3008</name>
</gene>
<dbReference type="Proteomes" id="UP000501793">
    <property type="component" value="Chromosome"/>
</dbReference>
<accession>A0ACA8ZF10</accession>
<evidence type="ECO:0000313" key="1">
    <source>
        <dbReference type="EMBL" id="CAB3394690.1"/>
    </source>
</evidence>
<organism evidence="1 2">
    <name type="scientific">Kyrpidia spormannii</name>
    <dbReference type="NCBI Taxonomy" id="2055160"/>
    <lineage>
        <taxon>Bacteria</taxon>
        <taxon>Bacillati</taxon>
        <taxon>Bacillota</taxon>
        <taxon>Bacilli</taxon>
        <taxon>Bacillales</taxon>
        <taxon>Alicyclobacillaceae</taxon>
        <taxon>Kyrpidia</taxon>
    </lineage>
</organism>
<protein>
    <submittedName>
        <fullName evidence="1">Uncharacterized protein</fullName>
    </submittedName>
</protein>
<proteinExistence type="predicted"/>
<keyword evidence="2" id="KW-1185">Reference proteome</keyword>
<name>A0ACA8ZF10_9BACL</name>
<evidence type="ECO:0000313" key="2">
    <source>
        <dbReference type="Proteomes" id="UP000501793"/>
    </source>
</evidence>
<reference evidence="1" key="1">
    <citation type="submission" date="2020-04" db="EMBL/GenBank/DDBJ databases">
        <authorList>
            <person name="Hogendoorn C."/>
        </authorList>
    </citation>
    <scope>NUCLEOTIDE SEQUENCE</scope>
    <source>
        <strain evidence="1">FAVT5</strain>
    </source>
</reference>